<keyword evidence="1 3" id="KW-0853">WD repeat</keyword>
<evidence type="ECO:0008006" key="6">
    <source>
        <dbReference type="Google" id="ProtNLM"/>
    </source>
</evidence>
<evidence type="ECO:0000256" key="2">
    <source>
        <dbReference type="ARBA" id="ARBA00022737"/>
    </source>
</evidence>
<dbReference type="PROSITE" id="PS50294">
    <property type="entry name" value="WD_REPEATS_REGION"/>
    <property type="match status" value="2"/>
</dbReference>
<reference evidence="5" key="2">
    <citation type="submission" date="2015-01" db="EMBL/GenBank/DDBJ databases">
        <title>Evolutionary Origins and Diversification of the Mycorrhizal Mutualists.</title>
        <authorList>
            <consortium name="DOE Joint Genome Institute"/>
            <consortium name="Mycorrhizal Genomics Consortium"/>
            <person name="Kohler A."/>
            <person name="Kuo A."/>
            <person name="Nagy L.G."/>
            <person name="Floudas D."/>
            <person name="Copeland A."/>
            <person name="Barry K.W."/>
            <person name="Cichocki N."/>
            <person name="Veneault-Fourrey C."/>
            <person name="LaButti K."/>
            <person name="Lindquist E.A."/>
            <person name="Lipzen A."/>
            <person name="Lundell T."/>
            <person name="Morin E."/>
            <person name="Murat C."/>
            <person name="Riley R."/>
            <person name="Ohm R."/>
            <person name="Sun H."/>
            <person name="Tunlid A."/>
            <person name="Henrissat B."/>
            <person name="Grigoriev I.V."/>
            <person name="Hibbett D.S."/>
            <person name="Martin F."/>
        </authorList>
    </citation>
    <scope>NUCLEOTIDE SEQUENCE [LARGE SCALE GENOMIC DNA]</scope>
    <source>
        <strain evidence="5">ATCC 200175</strain>
    </source>
</reference>
<dbReference type="PANTHER" id="PTHR22847:SF637">
    <property type="entry name" value="WD REPEAT DOMAIN 5B"/>
    <property type="match status" value="1"/>
</dbReference>
<dbReference type="CDD" id="cd00200">
    <property type="entry name" value="WD40"/>
    <property type="match status" value="1"/>
</dbReference>
<keyword evidence="5" id="KW-1185">Reference proteome</keyword>
<reference evidence="4 5" key="1">
    <citation type="submission" date="2014-06" db="EMBL/GenBank/DDBJ databases">
        <authorList>
            <consortium name="DOE Joint Genome Institute"/>
            <person name="Kuo A."/>
            <person name="Kohler A."/>
            <person name="Nagy L.G."/>
            <person name="Floudas D."/>
            <person name="Copeland A."/>
            <person name="Barry K.W."/>
            <person name="Cichocki N."/>
            <person name="Veneault-Fourrey C."/>
            <person name="LaButti K."/>
            <person name="Lindquist E.A."/>
            <person name="Lipzen A."/>
            <person name="Lundell T."/>
            <person name="Morin E."/>
            <person name="Murat C."/>
            <person name="Sun H."/>
            <person name="Tunlid A."/>
            <person name="Henrissat B."/>
            <person name="Grigoriev I.V."/>
            <person name="Hibbett D.S."/>
            <person name="Martin F."/>
            <person name="Nordberg H.P."/>
            <person name="Cantor M.N."/>
            <person name="Hua S.X."/>
        </authorList>
    </citation>
    <scope>NUCLEOTIDE SEQUENCE [LARGE SCALE GENOMIC DNA]</scope>
    <source>
        <strain evidence="4 5">ATCC 200175</strain>
    </source>
</reference>
<dbReference type="EMBL" id="KN820584">
    <property type="protein sequence ID" value="KIJ05990.1"/>
    <property type="molecule type" value="Genomic_DNA"/>
</dbReference>
<dbReference type="GO" id="GO:1990234">
    <property type="term" value="C:transferase complex"/>
    <property type="evidence" value="ECO:0007669"/>
    <property type="project" value="UniProtKB-ARBA"/>
</dbReference>
<dbReference type="InterPro" id="IPR036322">
    <property type="entry name" value="WD40_repeat_dom_sf"/>
</dbReference>
<dbReference type="AlphaFoldDB" id="A0A0C9SUA3"/>
<proteinExistence type="predicted"/>
<dbReference type="OrthoDB" id="2343029at2759"/>
<dbReference type="HOGENOM" id="CLU_000288_57_33_1"/>
<evidence type="ECO:0000256" key="1">
    <source>
        <dbReference type="ARBA" id="ARBA00022574"/>
    </source>
</evidence>
<evidence type="ECO:0000313" key="4">
    <source>
        <dbReference type="EMBL" id="KIJ05990.1"/>
    </source>
</evidence>
<dbReference type="SMART" id="SM00320">
    <property type="entry name" value="WD40"/>
    <property type="match status" value="7"/>
</dbReference>
<feature type="repeat" description="WD" evidence="3">
    <location>
        <begin position="111"/>
        <end position="152"/>
    </location>
</feature>
<feature type="repeat" description="WD" evidence="3">
    <location>
        <begin position="273"/>
        <end position="303"/>
    </location>
</feature>
<organism evidence="4 5">
    <name type="scientific">Paxillus involutus ATCC 200175</name>
    <dbReference type="NCBI Taxonomy" id="664439"/>
    <lineage>
        <taxon>Eukaryota</taxon>
        <taxon>Fungi</taxon>
        <taxon>Dikarya</taxon>
        <taxon>Basidiomycota</taxon>
        <taxon>Agaricomycotina</taxon>
        <taxon>Agaricomycetes</taxon>
        <taxon>Agaricomycetidae</taxon>
        <taxon>Boletales</taxon>
        <taxon>Paxilineae</taxon>
        <taxon>Paxillaceae</taxon>
        <taxon>Paxillus</taxon>
    </lineage>
</organism>
<evidence type="ECO:0000256" key="3">
    <source>
        <dbReference type="PROSITE-ProRule" id="PRU00221"/>
    </source>
</evidence>
<dbReference type="InterPro" id="IPR020472">
    <property type="entry name" value="WD40_PAC1"/>
</dbReference>
<protein>
    <recommendedName>
        <fullName evidence="6">WD40 repeat-like protein</fullName>
    </recommendedName>
</protein>
<dbReference type="SUPFAM" id="SSF50978">
    <property type="entry name" value="WD40 repeat-like"/>
    <property type="match status" value="1"/>
</dbReference>
<name>A0A0C9SUA3_PAXIN</name>
<dbReference type="PRINTS" id="PR00320">
    <property type="entry name" value="GPROTEINBRPT"/>
</dbReference>
<dbReference type="PROSITE" id="PS50082">
    <property type="entry name" value="WD_REPEATS_2"/>
    <property type="match status" value="3"/>
</dbReference>
<dbReference type="PANTHER" id="PTHR22847">
    <property type="entry name" value="WD40 REPEAT PROTEIN"/>
    <property type="match status" value="1"/>
</dbReference>
<evidence type="ECO:0000313" key="5">
    <source>
        <dbReference type="Proteomes" id="UP000053647"/>
    </source>
</evidence>
<dbReference type="Pfam" id="PF00400">
    <property type="entry name" value="WD40"/>
    <property type="match status" value="4"/>
</dbReference>
<dbReference type="InterPro" id="IPR001680">
    <property type="entry name" value="WD40_rpt"/>
</dbReference>
<gene>
    <name evidence="4" type="ORF">PAXINDRAFT_92662</name>
</gene>
<keyword evidence="2" id="KW-0677">Repeat</keyword>
<accession>A0A0C9SUA3</accession>
<dbReference type="Proteomes" id="UP000053647">
    <property type="component" value="Unassembled WGS sequence"/>
</dbReference>
<dbReference type="GO" id="GO:0005634">
    <property type="term" value="C:nucleus"/>
    <property type="evidence" value="ECO:0007669"/>
    <property type="project" value="TreeGrafter"/>
</dbReference>
<dbReference type="Gene3D" id="2.130.10.10">
    <property type="entry name" value="YVTN repeat-like/Quinoprotein amine dehydrogenase"/>
    <property type="match status" value="3"/>
</dbReference>
<feature type="repeat" description="WD" evidence="3">
    <location>
        <begin position="69"/>
        <end position="110"/>
    </location>
</feature>
<dbReference type="InterPro" id="IPR015943">
    <property type="entry name" value="WD40/YVTN_repeat-like_dom_sf"/>
</dbReference>
<sequence>MHTSSHLVPPTSVRVPSAVWSASSRSVSSKNAGLGTCVSFYPDENKLVSGSIYGTLNIQDQKTGAVEVFNGHTDIVQEVDVSRNGRMVVSGSNDKTVRIWNGASGERIHVLEGHEHWVLSVGFSPDSSRVVSGSRDRTIRVWSVETGELAFEPIKCRGWVECVRHGDRIASGGTAGDIQIWDAHTGIGIRSITDSAVNSLAWIPDGADIIGGRMGQVTIWSLINGEPLWSWKAHNDWIHTLSLSPNGTHLVTSNWHSITAFVYDVLTGERVAAFEHNGNVNGIAYSPSGKFIATACDDRTVYLSEAPIIEDLQNQVSSILVTLTHR</sequence>